<keyword evidence="5" id="KW-0862">Zinc</keyword>
<proteinExistence type="predicted"/>
<dbReference type="PROSITE" id="PS50157">
    <property type="entry name" value="ZINC_FINGER_C2H2_2"/>
    <property type="match status" value="3"/>
</dbReference>
<comment type="subcellular location">
    <subcellularLocation>
        <location evidence="1">Nucleus</location>
    </subcellularLocation>
</comment>
<name>A0A0C9U5Y3_PAXIN</name>
<gene>
    <name evidence="10" type="ORF">PAXINDRAFT_12673</name>
</gene>
<keyword evidence="4 7" id="KW-0863">Zinc-finger</keyword>
<evidence type="ECO:0000313" key="10">
    <source>
        <dbReference type="EMBL" id="KIJ14571.1"/>
    </source>
</evidence>
<dbReference type="OrthoDB" id="6077919at2759"/>
<evidence type="ECO:0000256" key="6">
    <source>
        <dbReference type="ARBA" id="ARBA00023242"/>
    </source>
</evidence>
<dbReference type="PROSITE" id="PS00028">
    <property type="entry name" value="ZINC_FINGER_C2H2_1"/>
    <property type="match status" value="6"/>
</dbReference>
<evidence type="ECO:0000256" key="7">
    <source>
        <dbReference type="PROSITE-ProRule" id="PRU00042"/>
    </source>
</evidence>
<dbReference type="EMBL" id="KN819342">
    <property type="protein sequence ID" value="KIJ14571.1"/>
    <property type="molecule type" value="Genomic_DNA"/>
</dbReference>
<dbReference type="GO" id="GO:0005634">
    <property type="term" value="C:nucleus"/>
    <property type="evidence" value="ECO:0007669"/>
    <property type="project" value="UniProtKB-SubCell"/>
</dbReference>
<dbReference type="PANTHER" id="PTHR24376:SF235">
    <property type="entry name" value="C2H2-TYPE DOMAIN-CONTAINING PROTEIN"/>
    <property type="match status" value="1"/>
</dbReference>
<evidence type="ECO:0000256" key="8">
    <source>
        <dbReference type="SAM" id="MobiDB-lite"/>
    </source>
</evidence>
<evidence type="ECO:0000256" key="2">
    <source>
        <dbReference type="ARBA" id="ARBA00022723"/>
    </source>
</evidence>
<evidence type="ECO:0000256" key="5">
    <source>
        <dbReference type="ARBA" id="ARBA00022833"/>
    </source>
</evidence>
<feature type="compositionally biased region" description="Polar residues" evidence="8">
    <location>
        <begin position="432"/>
        <end position="446"/>
    </location>
</feature>
<dbReference type="Gene3D" id="3.30.160.60">
    <property type="entry name" value="Classic Zinc Finger"/>
    <property type="match status" value="2"/>
</dbReference>
<dbReference type="PANTHER" id="PTHR24376">
    <property type="entry name" value="ZINC FINGER PROTEIN"/>
    <property type="match status" value="1"/>
</dbReference>
<dbReference type="AlphaFoldDB" id="A0A0C9U5Y3"/>
<feature type="compositionally biased region" description="Basic and acidic residues" evidence="8">
    <location>
        <begin position="448"/>
        <end position="458"/>
    </location>
</feature>
<dbReference type="GO" id="GO:0001228">
    <property type="term" value="F:DNA-binding transcription activator activity, RNA polymerase II-specific"/>
    <property type="evidence" value="ECO:0007669"/>
    <property type="project" value="TreeGrafter"/>
</dbReference>
<dbReference type="GO" id="GO:0000978">
    <property type="term" value="F:RNA polymerase II cis-regulatory region sequence-specific DNA binding"/>
    <property type="evidence" value="ECO:0007669"/>
    <property type="project" value="TreeGrafter"/>
</dbReference>
<dbReference type="InterPro" id="IPR013087">
    <property type="entry name" value="Znf_C2H2_type"/>
</dbReference>
<keyword evidence="6" id="KW-0539">Nucleus</keyword>
<dbReference type="Pfam" id="PF12874">
    <property type="entry name" value="zf-met"/>
    <property type="match status" value="1"/>
</dbReference>
<keyword evidence="2" id="KW-0479">Metal-binding</keyword>
<evidence type="ECO:0000256" key="3">
    <source>
        <dbReference type="ARBA" id="ARBA00022737"/>
    </source>
</evidence>
<feature type="domain" description="C2H2-type" evidence="9">
    <location>
        <begin position="289"/>
        <end position="312"/>
    </location>
</feature>
<evidence type="ECO:0000313" key="11">
    <source>
        <dbReference type="Proteomes" id="UP000053647"/>
    </source>
</evidence>
<accession>A0A0C9U5Y3</accession>
<reference evidence="10 11" key="1">
    <citation type="submission" date="2014-06" db="EMBL/GenBank/DDBJ databases">
        <authorList>
            <consortium name="DOE Joint Genome Institute"/>
            <person name="Kuo A."/>
            <person name="Kohler A."/>
            <person name="Nagy L.G."/>
            <person name="Floudas D."/>
            <person name="Copeland A."/>
            <person name="Barry K.W."/>
            <person name="Cichocki N."/>
            <person name="Veneault-Fourrey C."/>
            <person name="LaButti K."/>
            <person name="Lindquist E.A."/>
            <person name="Lipzen A."/>
            <person name="Lundell T."/>
            <person name="Morin E."/>
            <person name="Murat C."/>
            <person name="Sun H."/>
            <person name="Tunlid A."/>
            <person name="Henrissat B."/>
            <person name="Grigoriev I.V."/>
            <person name="Hibbett D.S."/>
            <person name="Martin F."/>
            <person name="Nordberg H.P."/>
            <person name="Cantor M.N."/>
            <person name="Hua S.X."/>
        </authorList>
    </citation>
    <scope>NUCLEOTIDE SEQUENCE [LARGE SCALE GENOMIC DNA]</scope>
    <source>
        <strain evidence="10 11">ATCC 200175</strain>
    </source>
</reference>
<keyword evidence="11" id="KW-1185">Reference proteome</keyword>
<feature type="domain" description="C2H2-type" evidence="9">
    <location>
        <begin position="156"/>
        <end position="184"/>
    </location>
</feature>
<dbReference type="GO" id="GO:0008270">
    <property type="term" value="F:zinc ion binding"/>
    <property type="evidence" value="ECO:0007669"/>
    <property type="project" value="UniProtKB-KW"/>
</dbReference>
<feature type="domain" description="C2H2-type" evidence="9">
    <location>
        <begin position="209"/>
        <end position="237"/>
    </location>
</feature>
<evidence type="ECO:0000259" key="9">
    <source>
        <dbReference type="PROSITE" id="PS50157"/>
    </source>
</evidence>
<evidence type="ECO:0000256" key="4">
    <source>
        <dbReference type="ARBA" id="ARBA00022771"/>
    </source>
</evidence>
<sequence>MPVRCPRRHKELKRGSPCRTCQRKFVSEAALDGAPPHVTRRRAPGHDSVPSLRREKCSTVLRLQEDLDQHHIDNHLPFERQHKESQHWHQWQVCYKEFVHETALDQHTKAERSLRHYRDASRCDAVVRSQEALDHHPSHRNKHPLFERQHKESQHWYCQACDREFVHEAALDQHTEAEHSQRYYCDTCGTRLHSQQALDQHHTDKHPLFECLYCKHKFTTNQALDQHGRDKHSPRYPCDTCGTVLRSQQALDQHHTEKHPLFECLYCERKLTTGQGRPAHKEATHPAQFKCEHCGRKFSTDDARWNHEHAEHHRVFEWQYGDLEFASDDARLQRENAKDRFTCRYCDTAFILLESRQYHEQMKHTLAFQCSRCRLKFHTIHARDAHEKTDHSYSTVVGSFNAAQPQPVSSYLASLFFSPQPIRSEPSHISDTEGSQLASPATSQCSHAEVDESSHDPAESQTSDEETSSLDQKDISHPSDDTLHLLDLPATACISLFVVGL</sequence>
<dbReference type="Pfam" id="PF13912">
    <property type="entry name" value="zf-C2H2_6"/>
    <property type="match status" value="2"/>
</dbReference>
<protein>
    <recommendedName>
        <fullName evidence="9">C2H2-type domain-containing protein</fullName>
    </recommendedName>
</protein>
<dbReference type="Proteomes" id="UP000053647">
    <property type="component" value="Unassembled WGS sequence"/>
</dbReference>
<feature type="region of interest" description="Disordered" evidence="8">
    <location>
        <begin position="423"/>
        <end position="476"/>
    </location>
</feature>
<organism evidence="10 11">
    <name type="scientific">Paxillus involutus ATCC 200175</name>
    <dbReference type="NCBI Taxonomy" id="664439"/>
    <lineage>
        <taxon>Eukaryota</taxon>
        <taxon>Fungi</taxon>
        <taxon>Dikarya</taxon>
        <taxon>Basidiomycota</taxon>
        <taxon>Agaricomycotina</taxon>
        <taxon>Agaricomycetes</taxon>
        <taxon>Agaricomycetidae</taxon>
        <taxon>Boletales</taxon>
        <taxon>Paxilineae</taxon>
        <taxon>Paxillaceae</taxon>
        <taxon>Paxillus</taxon>
    </lineage>
</organism>
<evidence type="ECO:0000256" key="1">
    <source>
        <dbReference type="ARBA" id="ARBA00004123"/>
    </source>
</evidence>
<dbReference type="SMART" id="SM00355">
    <property type="entry name" value="ZnF_C2H2"/>
    <property type="match status" value="8"/>
</dbReference>
<keyword evidence="3" id="KW-0677">Repeat</keyword>
<dbReference type="HOGENOM" id="CLU_544112_0_0_1"/>
<reference evidence="11" key="2">
    <citation type="submission" date="2015-01" db="EMBL/GenBank/DDBJ databases">
        <title>Evolutionary Origins and Diversification of the Mycorrhizal Mutualists.</title>
        <authorList>
            <consortium name="DOE Joint Genome Institute"/>
            <consortium name="Mycorrhizal Genomics Consortium"/>
            <person name="Kohler A."/>
            <person name="Kuo A."/>
            <person name="Nagy L.G."/>
            <person name="Floudas D."/>
            <person name="Copeland A."/>
            <person name="Barry K.W."/>
            <person name="Cichocki N."/>
            <person name="Veneault-Fourrey C."/>
            <person name="LaButti K."/>
            <person name="Lindquist E.A."/>
            <person name="Lipzen A."/>
            <person name="Lundell T."/>
            <person name="Morin E."/>
            <person name="Murat C."/>
            <person name="Riley R."/>
            <person name="Ohm R."/>
            <person name="Sun H."/>
            <person name="Tunlid A."/>
            <person name="Henrissat B."/>
            <person name="Grigoriev I.V."/>
            <person name="Hibbett D.S."/>
            <person name="Martin F."/>
        </authorList>
    </citation>
    <scope>NUCLEOTIDE SEQUENCE [LARGE SCALE GENOMIC DNA]</scope>
    <source>
        <strain evidence="11">ATCC 200175</strain>
    </source>
</reference>